<feature type="transmembrane region" description="Helical" evidence="7">
    <location>
        <begin position="219"/>
        <end position="243"/>
    </location>
</feature>
<evidence type="ECO:0000256" key="3">
    <source>
        <dbReference type="ARBA" id="ARBA00022989"/>
    </source>
</evidence>
<feature type="compositionally biased region" description="Basic and acidic residues" evidence="6">
    <location>
        <begin position="398"/>
        <end position="420"/>
    </location>
</feature>
<gene>
    <name evidence="9" type="ORF">QBC47DRAFT_225254</name>
</gene>
<dbReference type="PANTHER" id="PTHR33048:SF47">
    <property type="entry name" value="INTEGRAL MEMBRANE PROTEIN-RELATED"/>
    <property type="match status" value="1"/>
</dbReference>
<proteinExistence type="inferred from homology"/>
<sequence length="430" mass="47540">MEGYPTSAMQQFAIAINFFMPCLAMIVLGLRLYTKASPRSLGGPGTFRHPSTLLGPDDLFACLAMIFSICLTVGSYFYIRTNFVGIAPEDIPPEPDFHQGLIWLYVAQIFYFPVLALIKSSFLFFLLRLGGQKPALRLAIHVLNACTLALGFAICTVSVFQCRPVSHYFNRMTTEGVCINQAVFYLVQSGLNILTDFFTLGVPVCIFMHMKMERRMKIVTLYVFLLGFIVTIIGIIRFVFLYMLFYSDVRTIPNYSMSFCLSAVETNLAIICACAPTLRGLVRSWFPSSRRTLSKIFFSPNKDDDGNPIISETSKTNTSTAAAATSAGAAGIGGTEKDREVVREKKNMTMAEFGYPKDGRGRVLCSHAGVEGLGLTPSEEDIMRSNGILRRTDVVVEHGDERSLTRSESVEDPMRGRGSMDSDGSDTGSR</sequence>
<comment type="subcellular location">
    <subcellularLocation>
        <location evidence="1">Membrane</location>
        <topology evidence="1">Multi-pass membrane protein</topology>
    </subcellularLocation>
</comment>
<evidence type="ECO:0000256" key="5">
    <source>
        <dbReference type="ARBA" id="ARBA00038359"/>
    </source>
</evidence>
<accession>A0AAJ0BBF0</accession>
<evidence type="ECO:0000256" key="7">
    <source>
        <dbReference type="SAM" id="Phobius"/>
    </source>
</evidence>
<dbReference type="InterPro" id="IPR049326">
    <property type="entry name" value="Rhodopsin_dom_fungi"/>
</dbReference>
<reference evidence="9" key="1">
    <citation type="submission" date="2023-06" db="EMBL/GenBank/DDBJ databases">
        <title>Genome-scale phylogeny and comparative genomics of the fungal order Sordariales.</title>
        <authorList>
            <consortium name="Lawrence Berkeley National Laboratory"/>
            <person name="Hensen N."/>
            <person name="Bonometti L."/>
            <person name="Westerberg I."/>
            <person name="Brannstrom I.O."/>
            <person name="Guillou S."/>
            <person name="Cros-Aarteil S."/>
            <person name="Calhoun S."/>
            <person name="Haridas S."/>
            <person name="Kuo A."/>
            <person name="Mondo S."/>
            <person name="Pangilinan J."/>
            <person name="Riley R."/>
            <person name="Labutti K."/>
            <person name="Andreopoulos B."/>
            <person name="Lipzen A."/>
            <person name="Chen C."/>
            <person name="Yanf M."/>
            <person name="Daum C."/>
            <person name="Ng V."/>
            <person name="Clum A."/>
            <person name="Steindorff A."/>
            <person name="Ohm R."/>
            <person name="Martin F."/>
            <person name="Silar P."/>
            <person name="Natvig D."/>
            <person name="Lalanne C."/>
            <person name="Gautier V."/>
            <person name="Ament-Velasquez S.L."/>
            <person name="Kruys A."/>
            <person name="Hutchinson M.I."/>
            <person name="Powell A.J."/>
            <person name="Barry K."/>
            <person name="Miller A.N."/>
            <person name="Grigoriev I.V."/>
            <person name="Debuchy R."/>
            <person name="Gladieux P."/>
            <person name="Thoren M.H."/>
            <person name="Johannesson H."/>
        </authorList>
    </citation>
    <scope>NUCLEOTIDE SEQUENCE</scope>
    <source>
        <strain evidence="9">PSN4</strain>
    </source>
</reference>
<feature type="transmembrane region" description="Helical" evidence="7">
    <location>
        <begin position="102"/>
        <end position="126"/>
    </location>
</feature>
<evidence type="ECO:0000256" key="4">
    <source>
        <dbReference type="ARBA" id="ARBA00023136"/>
    </source>
</evidence>
<keyword evidence="10" id="KW-1185">Reference proteome</keyword>
<evidence type="ECO:0000313" key="9">
    <source>
        <dbReference type="EMBL" id="KAK1754735.1"/>
    </source>
</evidence>
<comment type="caution">
    <text evidence="9">The sequence shown here is derived from an EMBL/GenBank/DDBJ whole genome shotgun (WGS) entry which is preliminary data.</text>
</comment>
<protein>
    <recommendedName>
        <fullName evidence="8">Rhodopsin domain-containing protein</fullName>
    </recommendedName>
</protein>
<dbReference type="Proteomes" id="UP001239445">
    <property type="component" value="Unassembled WGS sequence"/>
</dbReference>
<feature type="compositionally biased region" description="Low complexity" evidence="6">
    <location>
        <begin position="421"/>
        <end position="430"/>
    </location>
</feature>
<feature type="transmembrane region" description="Helical" evidence="7">
    <location>
        <begin position="59"/>
        <end position="79"/>
    </location>
</feature>
<evidence type="ECO:0000256" key="1">
    <source>
        <dbReference type="ARBA" id="ARBA00004141"/>
    </source>
</evidence>
<feature type="transmembrane region" description="Helical" evidence="7">
    <location>
        <begin position="138"/>
        <end position="162"/>
    </location>
</feature>
<keyword evidence="2 7" id="KW-0812">Transmembrane</keyword>
<dbReference type="InterPro" id="IPR052337">
    <property type="entry name" value="SAT4-like"/>
</dbReference>
<evidence type="ECO:0000256" key="2">
    <source>
        <dbReference type="ARBA" id="ARBA00022692"/>
    </source>
</evidence>
<dbReference type="AlphaFoldDB" id="A0AAJ0BBF0"/>
<dbReference type="GO" id="GO:0016020">
    <property type="term" value="C:membrane"/>
    <property type="evidence" value="ECO:0007669"/>
    <property type="project" value="UniProtKB-SubCell"/>
</dbReference>
<name>A0AAJ0BBF0_9PEZI</name>
<feature type="region of interest" description="Disordered" evidence="6">
    <location>
        <begin position="398"/>
        <end position="430"/>
    </location>
</feature>
<keyword evidence="3 7" id="KW-1133">Transmembrane helix</keyword>
<comment type="similarity">
    <text evidence="5">Belongs to the SAT4 family.</text>
</comment>
<organism evidence="9 10">
    <name type="scientific">Echria macrotheca</name>
    <dbReference type="NCBI Taxonomy" id="438768"/>
    <lineage>
        <taxon>Eukaryota</taxon>
        <taxon>Fungi</taxon>
        <taxon>Dikarya</taxon>
        <taxon>Ascomycota</taxon>
        <taxon>Pezizomycotina</taxon>
        <taxon>Sordariomycetes</taxon>
        <taxon>Sordariomycetidae</taxon>
        <taxon>Sordariales</taxon>
        <taxon>Schizotheciaceae</taxon>
        <taxon>Echria</taxon>
    </lineage>
</organism>
<dbReference type="Pfam" id="PF20684">
    <property type="entry name" value="Fung_rhodopsin"/>
    <property type="match status" value="1"/>
</dbReference>
<dbReference type="PANTHER" id="PTHR33048">
    <property type="entry name" value="PTH11-LIKE INTEGRAL MEMBRANE PROTEIN (AFU_ORTHOLOGUE AFUA_5G11245)"/>
    <property type="match status" value="1"/>
</dbReference>
<feature type="domain" description="Rhodopsin" evidence="8">
    <location>
        <begin position="53"/>
        <end position="283"/>
    </location>
</feature>
<evidence type="ECO:0000259" key="8">
    <source>
        <dbReference type="Pfam" id="PF20684"/>
    </source>
</evidence>
<evidence type="ECO:0000256" key="6">
    <source>
        <dbReference type="SAM" id="MobiDB-lite"/>
    </source>
</evidence>
<keyword evidence="4 7" id="KW-0472">Membrane</keyword>
<dbReference type="EMBL" id="MU839835">
    <property type="protein sequence ID" value="KAK1754735.1"/>
    <property type="molecule type" value="Genomic_DNA"/>
</dbReference>
<feature type="transmembrane region" description="Helical" evidence="7">
    <location>
        <begin position="12"/>
        <end position="33"/>
    </location>
</feature>
<evidence type="ECO:0000313" key="10">
    <source>
        <dbReference type="Proteomes" id="UP001239445"/>
    </source>
</evidence>